<keyword evidence="6" id="KW-0378">Hydrolase</keyword>
<evidence type="ECO:0000313" key="7">
    <source>
        <dbReference type="Proteomes" id="UP000662873"/>
    </source>
</evidence>
<sequence>MTQRLWAPWRFGYVEKAGTESGCIFVDLPAQDNDRDNLILFRGATCFVMLNRFPYTNGHLMIAPYKHTADLSDLDDAELLEINQVLARSVKWIQRAYSPDGFNLGVNLGRAAGAGIPSHLHWHVVPRWEGDTNFMTTVGEVRVLPQSLEQSYDKLLQAVEASDV</sequence>
<dbReference type="Proteomes" id="UP000662873">
    <property type="component" value="Chromosome"/>
</dbReference>
<dbReference type="AlphaFoldDB" id="A0A809RUL4"/>
<feature type="domain" description="HIT" evidence="5">
    <location>
        <begin position="24"/>
        <end position="134"/>
    </location>
</feature>
<evidence type="ECO:0000256" key="3">
    <source>
        <dbReference type="PIRSR" id="PIRSR639383-2"/>
    </source>
</evidence>
<evidence type="ECO:0000256" key="2">
    <source>
        <dbReference type="PIRSR" id="PIRSR639383-1"/>
    </source>
</evidence>
<dbReference type="Gene3D" id="3.30.428.10">
    <property type="entry name" value="HIT-like"/>
    <property type="match status" value="1"/>
</dbReference>
<dbReference type="Pfam" id="PF01230">
    <property type="entry name" value="HIT"/>
    <property type="match status" value="1"/>
</dbReference>
<dbReference type="InterPro" id="IPR036265">
    <property type="entry name" value="HIT-like_sf"/>
</dbReference>
<dbReference type="SUPFAM" id="SSF54197">
    <property type="entry name" value="HIT-like"/>
    <property type="match status" value="1"/>
</dbReference>
<dbReference type="PANTHER" id="PTHR42997:SF1">
    <property type="entry name" value="AP-4-A PHOSPHORYLASE"/>
    <property type="match status" value="1"/>
</dbReference>
<evidence type="ECO:0000256" key="1">
    <source>
        <dbReference type="ARBA" id="ARBA00022741"/>
    </source>
</evidence>
<dbReference type="InterPro" id="IPR039383">
    <property type="entry name" value="FHIT"/>
</dbReference>
<dbReference type="PROSITE" id="PS51084">
    <property type="entry name" value="HIT_2"/>
    <property type="match status" value="1"/>
</dbReference>
<evidence type="ECO:0000256" key="4">
    <source>
        <dbReference type="PROSITE-ProRule" id="PRU00464"/>
    </source>
</evidence>
<keyword evidence="1" id="KW-0547">Nucleotide-binding</keyword>
<proteinExistence type="predicted"/>
<feature type="active site" description="Tele-AMP-histidine intermediate" evidence="2">
    <location>
        <position position="121"/>
    </location>
</feature>
<dbReference type="EMBL" id="AP021858">
    <property type="protein sequence ID" value="BBO23482.1"/>
    <property type="molecule type" value="Genomic_DNA"/>
</dbReference>
<dbReference type="GO" id="GO:0000166">
    <property type="term" value="F:nucleotide binding"/>
    <property type="evidence" value="ECO:0007669"/>
    <property type="project" value="UniProtKB-KW"/>
</dbReference>
<accession>A0A809RUL4</accession>
<evidence type="ECO:0000313" key="6">
    <source>
        <dbReference type="EMBL" id="BBO23482.1"/>
    </source>
</evidence>
<feature type="short sequence motif" description="Histidine triad motif" evidence="4">
    <location>
        <begin position="119"/>
        <end position="123"/>
    </location>
</feature>
<dbReference type="PANTHER" id="PTHR42997">
    <property type="entry name" value="HIT FAMILY HYDROLASE"/>
    <property type="match status" value="1"/>
</dbReference>
<dbReference type="GO" id="GO:0016787">
    <property type="term" value="F:hydrolase activity"/>
    <property type="evidence" value="ECO:0007669"/>
    <property type="project" value="UniProtKB-KW"/>
</dbReference>
<protein>
    <submittedName>
        <fullName evidence="6">HIT family hydrolase</fullName>
    </submittedName>
</protein>
<reference evidence="6" key="1">
    <citation type="journal article" name="DNA Res.">
        <title>The physiological potential of anammox bacteria as revealed by their core genome structure.</title>
        <authorList>
            <person name="Okubo T."/>
            <person name="Toyoda A."/>
            <person name="Fukuhara K."/>
            <person name="Uchiyama I."/>
            <person name="Harigaya Y."/>
            <person name="Kuroiwa M."/>
            <person name="Suzuki T."/>
            <person name="Murakami Y."/>
            <person name="Suwa Y."/>
            <person name="Takami H."/>
        </authorList>
    </citation>
    <scope>NUCLEOTIDE SEQUENCE</scope>
    <source>
        <strain evidence="6">317325-2</strain>
    </source>
</reference>
<dbReference type="KEGG" id="npy:NPRO_10770"/>
<dbReference type="InterPro" id="IPR052908">
    <property type="entry name" value="AP-4-A_phosphorylase"/>
</dbReference>
<dbReference type="CDD" id="cd01275">
    <property type="entry name" value="FHIT"/>
    <property type="match status" value="1"/>
</dbReference>
<name>A0A809RUL4_9BACT</name>
<feature type="binding site" evidence="3">
    <location>
        <position position="51"/>
    </location>
    <ligand>
        <name>substrate</name>
    </ligand>
</feature>
<evidence type="ECO:0000259" key="5">
    <source>
        <dbReference type="PROSITE" id="PS51084"/>
    </source>
</evidence>
<organism evidence="6 7">
    <name type="scientific">Candidatus Nitrosymbiomonas proteolyticus</name>
    <dbReference type="NCBI Taxonomy" id="2608984"/>
    <lineage>
        <taxon>Bacteria</taxon>
        <taxon>Bacillati</taxon>
        <taxon>Armatimonadota</taxon>
        <taxon>Armatimonadota incertae sedis</taxon>
        <taxon>Candidatus Nitrosymbiomonas</taxon>
    </lineage>
</organism>
<gene>
    <name evidence="6" type="ORF">NPRO_10770</name>
</gene>
<feature type="binding site" evidence="3">
    <location>
        <position position="123"/>
    </location>
    <ligand>
        <name>substrate</name>
    </ligand>
</feature>
<dbReference type="InterPro" id="IPR011146">
    <property type="entry name" value="HIT-like"/>
</dbReference>